<evidence type="ECO:0000256" key="6">
    <source>
        <dbReference type="ARBA" id="ARBA00022801"/>
    </source>
</evidence>
<evidence type="ECO:0000313" key="12">
    <source>
        <dbReference type="EMBL" id="KAF9881617.1"/>
    </source>
</evidence>
<organism evidence="12 13">
    <name type="scientific">Colletotrichum karsti</name>
    <dbReference type="NCBI Taxonomy" id="1095194"/>
    <lineage>
        <taxon>Eukaryota</taxon>
        <taxon>Fungi</taxon>
        <taxon>Dikarya</taxon>
        <taxon>Ascomycota</taxon>
        <taxon>Pezizomycotina</taxon>
        <taxon>Sordariomycetes</taxon>
        <taxon>Hypocreomycetidae</taxon>
        <taxon>Glomerellales</taxon>
        <taxon>Glomerellaceae</taxon>
        <taxon>Colletotrichum</taxon>
        <taxon>Colletotrichum boninense species complex</taxon>
    </lineage>
</organism>
<dbReference type="EMBL" id="JAATWM020000002">
    <property type="protein sequence ID" value="KAF9881617.1"/>
    <property type="molecule type" value="Genomic_DNA"/>
</dbReference>
<dbReference type="PANTHER" id="PTHR12801">
    <property type="entry name" value="RNA EXONUCLEASE REXO1 / RECO3 FAMILY MEMBER-RELATED"/>
    <property type="match status" value="1"/>
</dbReference>
<evidence type="ECO:0000256" key="1">
    <source>
        <dbReference type="ARBA" id="ARBA00004123"/>
    </source>
</evidence>
<dbReference type="InterPro" id="IPR037431">
    <property type="entry name" value="REX4_DEDDh_dom"/>
</dbReference>
<evidence type="ECO:0000256" key="10">
    <source>
        <dbReference type="SAM" id="MobiDB-lite"/>
    </source>
</evidence>
<keyword evidence="8" id="KW-0539">Nucleus</keyword>
<comment type="similarity">
    <text evidence="2">Belongs to the REXO4 family.</text>
</comment>
<evidence type="ECO:0000256" key="9">
    <source>
        <dbReference type="ARBA" id="ARBA00025599"/>
    </source>
</evidence>
<feature type="region of interest" description="Disordered" evidence="10">
    <location>
        <begin position="1"/>
        <end position="90"/>
    </location>
</feature>
<comment type="caution">
    <text evidence="12">The sequence shown here is derived from an EMBL/GenBank/DDBJ whole genome shotgun (WGS) entry which is preliminary data.</text>
</comment>
<keyword evidence="5" id="KW-0540">Nuclease</keyword>
<dbReference type="GO" id="GO:0000027">
    <property type="term" value="P:ribosomal large subunit assembly"/>
    <property type="evidence" value="ECO:0007669"/>
    <property type="project" value="TreeGrafter"/>
</dbReference>
<evidence type="ECO:0000256" key="2">
    <source>
        <dbReference type="ARBA" id="ARBA00010489"/>
    </source>
</evidence>
<dbReference type="GO" id="GO:0006364">
    <property type="term" value="P:rRNA processing"/>
    <property type="evidence" value="ECO:0007669"/>
    <property type="project" value="UniProtKB-KW"/>
</dbReference>
<feature type="compositionally biased region" description="Basic residues" evidence="10">
    <location>
        <begin position="325"/>
        <end position="335"/>
    </location>
</feature>
<dbReference type="InterPro" id="IPR012337">
    <property type="entry name" value="RNaseH-like_sf"/>
</dbReference>
<comment type="function">
    <text evidence="9">Exoribonuclease involved in ribosome biosynthesis. Involved in the processing of ITS1, the internal transcribed spacer localized between the 18S and 5.8S rRNAs.</text>
</comment>
<dbReference type="GeneID" id="62156557"/>
<feature type="compositionally biased region" description="Polar residues" evidence="10">
    <location>
        <begin position="1"/>
        <end position="10"/>
    </location>
</feature>
<dbReference type="PANTHER" id="PTHR12801:SF45">
    <property type="entry name" value="RNA EXONUCLEASE 4"/>
    <property type="match status" value="1"/>
</dbReference>
<reference evidence="12" key="1">
    <citation type="submission" date="2020-03" db="EMBL/GenBank/DDBJ databases">
        <authorList>
            <person name="He L."/>
        </authorList>
    </citation>
    <scope>NUCLEOTIDE SEQUENCE</scope>
    <source>
        <strain evidence="12">CkLH20</strain>
    </source>
</reference>
<evidence type="ECO:0000256" key="8">
    <source>
        <dbReference type="ARBA" id="ARBA00023242"/>
    </source>
</evidence>
<accession>A0A9P6IFS4</accession>
<evidence type="ECO:0000256" key="4">
    <source>
        <dbReference type="ARBA" id="ARBA00022552"/>
    </source>
</evidence>
<dbReference type="InterPro" id="IPR047021">
    <property type="entry name" value="REXO1/3/4-like"/>
</dbReference>
<keyword evidence="4" id="KW-0698">rRNA processing</keyword>
<dbReference type="GO" id="GO:0008408">
    <property type="term" value="F:3'-5' exonuclease activity"/>
    <property type="evidence" value="ECO:0007669"/>
    <property type="project" value="InterPro"/>
</dbReference>
<keyword evidence="13" id="KW-1185">Reference proteome</keyword>
<dbReference type="FunFam" id="3.30.420.10:FF:000007">
    <property type="entry name" value="Interferon-stimulated exonuclease gene 20"/>
    <property type="match status" value="1"/>
</dbReference>
<evidence type="ECO:0000313" key="13">
    <source>
        <dbReference type="Proteomes" id="UP000781932"/>
    </source>
</evidence>
<evidence type="ECO:0000256" key="7">
    <source>
        <dbReference type="ARBA" id="ARBA00022839"/>
    </source>
</evidence>
<dbReference type="GO" id="GO:0003676">
    <property type="term" value="F:nucleic acid binding"/>
    <property type="evidence" value="ECO:0007669"/>
    <property type="project" value="InterPro"/>
</dbReference>
<dbReference type="Gene3D" id="3.30.420.10">
    <property type="entry name" value="Ribonuclease H-like superfamily/Ribonuclease H"/>
    <property type="match status" value="1"/>
</dbReference>
<dbReference type="AlphaFoldDB" id="A0A9P6IFS4"/>
<evidence type="ECO:0000259" key="11">
    <source>
        <dbReference type="SMART" id="SM00479"/>
    </source>
</evidence>
<proteinExistence type="inferred from homology"/>
<sequence length="335" mass="36803">MAPELSSNWKKLQAQLKAAPSSSSTSGAVKRKAETSTQQPAKKQKTKVDGKPAPKPSPKNSKPTTKPTQKNSKVKNDRMGVTQSSKVELDLDPKLRTTPSLALWAEDNGVSSEALAEAYGLGLKDNSMLASDKDKINAGLTEGLDVGKYIAMDCEMVGVGDGGYESVLARVSIVDFHGRQVYDSYVKPQERVTDWRSAVSGILPKHMRFAREFNEVQAQVAELLKDRILVGHDVKHDLDVLRLSHSAKDIRDTSNHPGFKKFSNSRKPALRRLAEEILKVTIQSGAHSSIEDARVTMLLFRKHKSAFDVDHANRFPSFGGASAKSKPKSKTKKKK</sequence>
<feature type="compositionally biased region" description="Low complexity" evidence="10">
    <location>
        <begin position="58"/>
        <end position="71"/>
    </location>
</feature>
<dbReference type="CDD" id="cd06144">
    <property type="entry name" value="REX4_like"/>
    <property type="match status" value="1"/>
</dbReference>
<keyword evidence="6" id="KW-0378">Hydrolase</keyword>
<protein>
    <recommendedName>
        <fullName evidence="3">RNA exonuclease 4</fullName>
    </recommendedName>
</protein>
<dbReference type="GO" id="GO:0005634">
    <property type="term" value="C:nucleus"/>
    <property type="evidence" value="ECO:0007669"/>
    <property type="project" value="UniProtKB-SubCell"/>
</dbReference>
<dbReference type="Pfam" id="PF00929">
    <property type="entry name" value="RNase_T"/>
    <property type="match status" value="1"/>
</dbReference>
<dbReference type="OrthoDB" id="8191639at2759"/>
<feature type="region of interest" description="Disordered" evidence="10">
    <location>
        <begin position="316"/>
        <end position="335"/>
    </location>
</feature>
<evidence type="ECO:0000256" key="5">
    <source>
        <dbReference type="ARBA" id="ARBA00022722"/>
    </source>
</evidence>
<reference evidence="12" key="2">
    <citation type="submission" date="2020-11" db="EMBL/GenBank/DDBJ databases">
        <title>Whole genome sequencing of Colletotrichum sp.</title>
        <authorList>
            <person name="Li H."/>
        </authorList>
    </citation>
    <scope>NUCLEOTIDE SEQUENCE</scope>
    <source>
        <strain evidence="12">CkLH20</strain>
    </source>
</reference>
<dbReference type="InterPro" id="IPR036397">
    <property type="entry name" value="RNaseH_sf"/>
</dbReference>
<comment type="subcellular location">
    <subcellularLocation>
        <location evidence="1">Nucleus</location>
    </subcellularLocation>
</comment>
<evidence type="ECO:0000256" key="3">
    <source>
        <dbReference type="ARBA" id="ARBA00016937"/>
    </source>
</evidence>
<feature type="domain" description="Exonuclease" evidence="11">
    <location>
        <begin position="148"/>
        <end position="309"/>
    </location>
</feature>
<dbReference type="Proteomes" id="UP000781932">
    <property type="component" value="Unassembled WGS sequence"/>
</dbReference>
<keyword evidence="7 12" id="KW-0269">Exonuclease</keyword>
<gene>
    <name evidence="12" type="ORF">CkaCkLH20_00763</name>
</gene>
<name>A0A9P6IFS4_9PEZI</name>
<dbReference type="RefSeq" id="XP_038751078.1">
    <property type="nucleotide sequence ID" value="XM_038883483.1"/>
</dbReference>
<dbReference type="SMART" id="SM00479">
    <property type="entry name" value="EXOIII"/>
    <property type="match status" value="1"/>
</dbReference>
<dbReference type="InterPro" id="IPR013520">
    <property type="entry name" value="Ribonucl_H"/>
</dbReference>
<dbReference type="SUPFAM" id="SSF53098">
    <property type="entry name" value="Ribonuclease H-like"/>
    <property type="match status" value="1"/>
</dbReference>